<dbReference type="Gene3D" id="1.10.287.1150">
    <property type="entry name" value="TPP helical domain"/>
    <property type="match status" value="1"/>
</dbReference>
<dbReference type="InterPro" id="IPR042179">
    <property type="entry name" value="KGD_C_sf"/>
</dbReference>
<evidence type="ECO:0000256" key="7">
    <source>
        <dbReference type="SAM" id="Coils"/>
    </source>
</evidence>
<evidence type="ECO:0000256" key="6">
    <source>
        <dbReference type="ARBA" id="ARBA00023052"/>
    </source>
</evidence>
<protein>
    <recommendedName>
        <fullName evidence="4">oxoglutarate dehydrogenase (succinyl-transferring)</fullName>
        <ecNumber evidence="4">1.2.4.2</ecNumber>
    </recommendedName>
</protein>
<dbReference type="GO" id="GO:0050439">
    <property type="term" value="F:2-hydroxy-3-oxoadipate synthase activity"/>
    <property type="evidence" value="ECO:0007669"/>
    <property type="project" value="UniProtKB-EC"/>
</dbReference>
<dbReference type="EC" id="1.2.4.2" evidence="4"/>
<dbReference type="CDD" id="cd02016">
    <property type="entry name" value="TPP_E1_OGDC_like"/>
    <property type="match status" value="1"/>
</dbReference>
<dbReference type="NCBIfam" id="NF008907">
    <property type="entry name" value="PRK12270.1"/>
    <property type="match status" value="1"/>
</dbReference>
<keyword evidence="6" id="KW-0786">Thiamine pyrophosphate</keyword>
<evidence type="ECO:0000256" key="2">
    <source>
        <dbReference type="ARBA" id="ARBA00003906"/>
    </source>
</evidence>
<gene>
    <name evidence="9" type="ORF">RHABOEDO_000939</name>
</gene>
<feature type="domain" description="Transketolase-like pyrimidine-binding" evidence="8">
    <location>
        <begin position="546"/>
        <end position="739"/>
    </location>
</feature>
<dbReference type="EMBL" id="CP075587">
    <property type="protein sequence ID" value="QYF48730.1"/>
    <property type="molecule type" value="Genomic_DNA"/>
</dbReference>
<keyword evidence="10" id="KW-1185">Reference proteome</keyword>
<dbReference type="InterPro" id="IPR031717">
    <property type="entry name" value="ODO-1/KGD_C"/>
</dbReference>
<dbReference type="RefSeq" id="WP_215217430.1">
    <property type="nucleotide sequence ID" value="NZ_CP075587.1"/>
</dbReference>
<dbReference type="Pfam" id="PF02779">
    <property type="entry name" value="Transket_pyr"/>
    <property type="match status" value="1"/>
</dbReference>
<feature type="coiled-coil region" evidence="7">
    <location>
        <begin position="447"/>
        <end position="474"/>
    </location>
</feature>
<keyword evidence="7" id="KW-0175">Coiled coil</keyword>
<sequence length="882" mass="100473">MTFSSLSIPNLCFIDDLYQKFIDDPFQMEPSWRAFFQGMHLGLSQSIRGLDQEQRIQHLIDAYRKYGYLLACFNPLKPPPDIIYALDLKTLGFTTNELNVPFPTCNLLKEEQAPLKDILDELKKIYCSKIGIEYMDLRNHELEIWIQNRFESSFTLRKQQKILILKDLNKAELFESFLNTKYVGQKRFSLEGAETLIPMLSFLMEQASLSGIDEVVLGMAHRGRLNVLANIIHKDYFSIFREFDENYINEEFEGSRDVKYHQGAQGTFTTSLGKNISITLAANPSHLESIDPVVEGMSYAKAEISKKDVIPVLIHGDASFSGQGVVYETMQLCKLNGYQTRGTIHLIINNQIGFTTNPEEARSTPYCSDLAKTFNCPVFHVNAEDPEGCIRAIILSMEIRLKFGCDVFIDLNCYRKYGHNESDEPLFSQPLLYAKIKERKSIRTVFFHNLLRENIIQEKDIKNLEENFKKQLQEALQTTSPPVARKKPQEFIPLSEMDTKISLKVLGEIAKGLYTYPSDLNLNPKIKRLLQEREQMLQSDPKLVSLDWGTAEQLAYASLLSQKIALRFSGQDVCRGTFSHRHAVLIDQLNEKRYFPLNHITESQAECAFFNSPLSEYAVLGFEFGFSLASSKALVIWEAQFGDFANGAQIILDQYLAPSEQKWGIVSNVVLMLPHGYEGQGPEHSSARIERFLQLAAQDNLRVANCSTPAQLFHLLRAQALCPIKKPLVLFTPKALLRNAACRSSLNDLAAGRFYEVLEDPLLEKDAKLLLFCSGKVYYELILEREKQNQQCAIIRLEQLYPFPKNIVQKILAKHPNASCRFVQEEPSNMGAWESLRFAFDELLGTKSAIEYIGRQRSASPAVGSYAVHKQQLEELLKKAFA</sequence>
<proteinExistence type="inferred from homology"/>
<evidence type="ECO:0000256" key="3">
    <source>
        <dbReference type="ARBA" id="ARBA00006936"/>
    </source>
</evidence>
<evidence type="ECO:0000313" key="10">
    <source>
        <dbReference type="Proteomes" id="UP000826014"/>
    </source>
</evidence>
<comment type="similarity">
    <text evidence="3">Belongs to the alpha-ketoglutarate dehydrogenase family.</text>
</comment>
<keyword evidence="9" id="KW-0808">Transferase</keyword>
<dbReference type="InterPro" id="IPR032106">
    <property type="entry name" value="2-oxogl_dehyd_N"/>
</dbReference>
<dbReference type="Proteomes" id="UP000826014">
    <property type="component" value="Chromosome"/>
</dbReference>
<organism evidence="9 10">
    <name type="scientific">Candidatus Rhabdochlamydia oedothoracis</name>
    <dbReference type="NCBI Taxonomy" id="2720720"/>
    <lineage>
        <taxon>Bacteria</taxon>
        <taxon>Pseudomonadati</taxon>
        <taxon>Chlamydiota</taxon>
        <taxon>Chlamydiia</taxon>
        <taxon>Parachlamydiales</taxon>
        <taxon>Candidatus Rhabdochlamydiaceae</taxon>
        <taxon>Candidatus Rhabdochlamydia</taxon>
    </lineage>
</organism>
<reference evidence="9 10" key="1">
    <citation type="journal article" date="2022" name="bioRxiv">
        <title>Ecology and evolution of chlamydial symbionts of arthropods.</title>
        <authorList>
            <person name="Halter T."/>
            <person name="Koestlbacher S."/>
            <person name="Collingro A."/>
            <person name="Sixt B.S."/>
            <person name="Toenshoff E.R."/>
            <person name="Hendrickx F."/>
            <person name="Kostanjsek R."/>
            <person name="Horn M."/>
        </authorList>
    </citation>
    <scope>NUCLEOTIDE SEQUENCE [LARGE SCALE GENOMIC DNA]</scope>
    <source>
        <strain evidence="9">W744xW776</strain>
    </source>
</reference>
<evidence type="ECO:0000259" key="8">
    <source>
        <dbReference type="SMART" id="SM00861"/>
    </source>
</evidence>
<dbReference type="Pfam" id="PF16870">
    <property type="entry name" value="OxoGdeHyase_C"/>
    <property type="match status" value="1"/>
</dbReference>
<dbReference type="PANTHER" id="PTHR23152">
    <property type="entry name" value="2-OXOGLUTARATE DEHYDROGENASE"/>
    <property type="match status" value="1"/>
</dbReference>
<dbReference type="PANTHER" id="PTHR23152:SF4">
    <property type="entry name" value="2-OXOADIPATE DEHYDROGENASE COMPLEX COMPONENT E1"/>
    <property type="match status" value="1"/>
</dbReference>
<dbReference type="InterPro" id="IPR029061">
    <property type="entry name" value="THDP-binding"/>
</dbReference>
<accession>A0ABX8V6T1</accession>
<dbReference type="InterPro" id="IPR005475">
    <property type="entry name" value="Transketolase-like_Pyr-bd"/>
</dbReference>
<dbReference type="InterPro" id="IPR001017">
    <property type="entry name" value="DH_E1"/>
</dbReference>
<name>A0ABX8V6T1_9BACT</name>
<keyword evidence="5" id="KW-0560">Oxidoreductase</keyword>
<dbReference type="NCBIfam" id="NF006914">
    <property type="entry name" value="PRK09404.1"/>
    <property type="match status" value="1"/>
</dbReference>
<dbReference type="PIRSF" id="PIRSF000157">
    <property type="entry name" value="Oxoglu_dh_E1"/>
    <property type="match status" value="1"/>
</dbReference>
<evidence type="ECO:0000256" key="1">
    <source>
        <dbReference type="ARBA" id="ARBA00001964"/>
    </source>
</evidence>
<evidence type="ECO:0000313" key="9">
    <source>
        <dbReference type="EMBL" id="QYF48730.1"/>
    </source>
</evidence>
<dbReference type="Gene3D" id="3.40.50.970">
    <property type="match status" value="1"/>
</dbReference>
<dbReference type="InterPro" id="IPR011603">
    <property type="entry name" value="2oxoglutarate_DH_E1"/>
</dbReference>
<dbReference type="Gene3D" id="3.40.50.11610">
    <property type="entry name" value="Multifunctional 2-oxoglutarate metabolism enzyme, C-terminal domain"/>
    <property type="match status" value="1"/>
</dbReference>
<dbReference type="SUPFAM" id="SSF52518">
    <property type="entry name" value="Thiamin diphosphate-binding fold (THDP-binding)"/>
    <property type="match status" value="2"/>
</dbReference>
<evidence type="ECO:0000256" key="5">
    <source>
        <dbReference type="ARBA" id="ARBA00023002"/>
    </source>
</evidence>
<dbReference type="Gene3D" id="3.40.50.12470">
    <property type="match status" value="1"/>
</dbReference>
<comment type="cofactor">
    <cofactor evidence="1">
        <name>thiamine diphosphate</name>
        <dbReference type="ChEBI" id="CHEBI:58937"/>
    </cofactor>
</comment>
<dbReference type="NCBIfam" id="TIGR00239">
    <property type="entry name" value="2oxo_dh_E1"/>
    <property type="match status" value="1"/>
</dbReference>
<comment type="function">
    <text evidence="2">E1 component of the 2-oxoglutarate dehydrogenase (OGDH) complex which catalyzes the decarboxylation of 2-oxoglutarate, the first step in the conversion of 2-oxoglutarate to succinyl-CoA and CO(2).</text>
</comment>
<dbReference type="SMART" id="SM00861">
    <property type="entry name" value="Transket_pyr"/>
    <property type="match status" value="1"/>
</dbReference>
<evidence type="ECO:0000256" key="4">
    <source>
        <dbReference type="ARBA" id="ARBA00012280"/>
    </source>
</evidence>
<dbReference type="Pfam" id="PF16078">
    <property type="entry name" value="2-oxogl_dehyd_N"/>
    <property type="match status" value="1"/>
</dbReference>
<dbReference type="Pfam" id="PF00676">
    <property type="entry name" value="E1_dh"/>
    <property type="match status" value="1"/>
</dbReference>